<dbReference type="KEGG" id="gba:J421_4289"/>
<sequence length="269" mass="29312">MILDRPRPKRRQRILVVDVGGTHVKAFATGQTTPIRVPSGPGLTPLEMATSLQAAIRGWRYDVVSIGYPGPVVDGRIVMEPRNLGGGWTSFDFEHAFDRPVRILNDAAMQALGGYQGGRMLFLGLGTGLGSALVIEGHLQPLELAHLPYRRGREFEEYVGEAGRKRVGNKRWRHFVYDVCHRLVEGMQTQSLLIGGGSARRLVKHLDKLPPNTRLGSNADAFRGGFRLWMAPEERALLQAEPIPDAALPADAPIPDPGGPPVAEPAPGD</sequence>
<dbReference type="Gene3D" id="3.30.420.40">
    <property type="match status" value="2"/>
</dbReference>
<dbReference type="SUPFAM" id="SSF53067">
    <property type="entry name" value="Actin-like ATPase domain"/>
    <property type="match status" value="1"/>
</dbReference>
<dbReference type="AlphaFoldDB" id="W0RM48"/>
<name>W0RM48_9BACT</name>
<reference evidence="2 3" key="1">
    <citation type="journal article" date="2014" name="Genome Announc.">
        <title>Genome Sequence and Methylome of Soil Bacterium Gemmatirosa kalamazoonensis KBS708T, a Member of the Rarely Cultivated Gemmatimonadetes Phylum.</title>
        <authorList>
            <person name="Debruyn J.M."/>
            <person name="Radosevich M."/>
            <person name="Wommack K.E."/>
            <person name="Polson S.W."/>
            <person name="Hauser L.J."/>
            <person name="Fawaz M.N."/>
            <person name="Korlach J."/>
            <person name="Tsai Y.C."/>
        </authorList>
    </citation>
    <scope>NUCLEOTIDE SEQUENCE [LARGE SCALE GENOMIC DNA]</scope>
    <source>
        <strain evidence="2 3">KBS708</strain>
    </source>
</reference>
<dbReference type="STRING" id="861299.J421_4289"/>
<dbReference type="PATRIC" id="fig|861299.3.peg.4348"/>
<gene>
    <name evidence="2" type="ORF">J421_4289</name>
</gene>
<evidence type="ECO:0000313" key="2">
    <source>
        <dbReference type="EMBL" id="AHG91826.1"/>
    </source>
</evidence>
<keyword evidence="3" id="KW-1185">Reference proteome</keyword>
<dbReference type="EMBL" id="CP007128">
    <property type="protein sequence ID" value="AHG91826.1"/>
    <property type="molecule type" value="Genomic_DNA"/>
</dbReference>
<dbReference type="Proteomes" id="UP000019151">
    <property type="component" value="Chromosome"/>
</dbReference>
<evidence type="ECO:0000256" key="1">
    <source>
        <dbReference type="SAM" id="MobiDB-lite"/>
    </source>
</evidence>
<feature type="region of interest" description="Disordered" evidence="1">
    <location>
        <begin position="243"/>
        <end position="269"/>
    </location>
</feature>
<dbReference type="RefSeq" id="WP_025413261.1">
    <property type="nucleotide sequence ID" value="NZ_CP007128.1"/>
</dbReference>
<protein>
    <submittedName>
        <fullName evidence="2">ROK family protein</fullName>
    </submittedName>
</protein>
<dbReference type="InterPro" id="IPR043129">
    <property type="entry name" value="ATPase_NBD"/>
</dbReference>
<accession>W0RM48</accession>
<dbReference type="InParanoid" id="W0RM48"/>
<evidence type="ECO:0000313" key="3">
    <source>
        <dbReference type="Proteomes" id="UP000019151"/>
    </source>
</evidence>
<proteinExistence type="predicted"/>
<organism evidence="2 3">
    <name type="scientific">Gemmatirosa kalamazoonensis</name>
    <dbReference type="NCBI Taxonomy" id="861299"/>
    <lineage>
        <taxon>Bacteria</taxon>
        <taxon>Pseudomonadati</taxon>
        <taxon>Gemmatimonadota</taxon>
        <taxon>Gemmatimonadia</taxon>
        <taxon>Gemmatimonadales</taxon>
        <taxon>Gemmatimonadaceae</taxon>
        <taxon>Gemmatirosa</taxon>
    </lineage>
</organism>
<feature type="compositionally biased region" description="Pro residues" evidence="1">
    <location>
        <begin position="252"/>
        <end position="269"/>
    </location>
</feature>
<dbReference type="Pfam" id="PF00480">
    <property type="entry name" value="ROK"/>
    <property type="match status" value="1"/>
</dbReference>
<dbReference type="InterPro" id="IPR000600">
    <property type="entry name" value="ROK"/>
</dbReference>
<dbReference type="eggNOG" id="COG1940">
    <property type="taxonomic scope" value="Bacteria"/>
</dbReference>
<dbReference type="HOGENOM" id="CLU_065796_1_0_0"/>